<dbReference type="Pfam" id="PF25149">
    <property type="entry name" value="DUF7825"/>
    <property type="match status" value="1"/>
</dbReference>
<dbReference type="Pfam" id="PF20103">
    <property type="entry name" value="DUF6493"/>
    <property type="match status" value="1"/>
</dbReference>
<feature type="region of interest" description="Disordered" evidence="1">
    <location>
        <begin position="359"/>
        <end position="378"/>
    </location>
</feature>
<evidence type="ECO:0000259" key="3">
    <source>
        <dbReference type="Pfam" id="PF25149"/>
    </source>
</evidence>
<accession>A0A373FRY6</accession>
<dbReference type="InterPro" id="IPR056727">
    <property type="entry name" value="DUF7825"/>
</dbReference>
<gene>
    <name evidence="4" type="ORF">DZC30_00460</name>
</gene>
<keyword evidence="5" id="KW-1185">Reference proteome</keyword>
<dbReference type="EMBL" id="QURR01000001">
    <property type="protein sequence ID" value="RGE46924.1"/>
    <property type="molecule type" value="Genomic_DNA"/>
</dbReference>
<sequence>MNAASNPDLNQRKTLLREALAASNVHDFAPLAAALQTASEEERAALAKTLPPSRLFTAEGGTARAFYALVALGKPKLAAETLVKDKNKTNYLPAALAAGRDRSEEWILAFCDELAEVSGWQQGQPLELALQLQAARGLFASSARYVGRIPYFLTADLDRKTDLKKSGQHIVEGLQSHGGLPMHAFWRFFEIEGLGSDYTLTDYQSPAWNAAIEQLGQSQSGFRERAIDASLDALLRDFSARNILWYLQVQRVLQPTAQEVAARQSRYLAVLGTQPSTAVGLAQELLASALKARALDTNALIEASSAVLLRTEKKLIKAQLKLLGEIPATTEQRQRISQVVEDALPSMPADLAEQARKLVQAGDSSPATQPATKPTELSNSEAIVIAPPRSTPLPGARPELPAIESHEALMALLAELLEGNDRGADLPRIFDYLARHTDAALPHALEQRAAQVIGELWDENHAAPQRLLLAALAGKQQPGFKGYRRYVVARQGAPDLPDVEYRTNTGTTSSYDPASGEMKLTETWTSRSGYQYVPTNSATALLADMCKALQQARQAGQAFVAPTPVPAKARQWQRQLASPGQGCFTRDLEVLGKGPKPFWIAANAIPQPASLHERALDVSQIAPEFTFRAQEAREQAGYDAIVHWAAWLLRDNLDTLAAQMHPVLCAAVQVINVRGLGPLLAALGASRQPPAQPVYSALALAASAKMAEHRAQTAEALAQLAAANLLDPEAFATQIAAHLADEFALAGRLAQTLGDASSISAATGLRVLQTLGALLPHLLDADGKPLTQASKLIELAARLSVDYGWPLPIPEALAARRKGSSALAVALRTLDAVTPQTTPLAREAASALS</sequence>
<protein>
    <submittedName>
        <fullName evidence="4">Uncharacterized protein</fullName>
    </submittedName>
</protein>
<dbReference type="AlphaFoldDB" id="A0A373FRY6"/>
<comment type="caution">
    <text evidence="4">The sequence shown here is derived from an EMBL/GenBank/DDBJ whole genome shotgun (WGS) entry which is preliminary data.</text>
</comment>
<name>A0A373FRY6_COMTE</name>
<evidence type="ECO:0000313" key="5">
    <source>
        <dbReference type="Proteomes" id="UP000261948"/>
    </source>
</evidence>
<evidence type="ECO:0000256" key="1">
    <source>
        <dbReference type="SAM" id="MobiDB-lite"/>
    </source>
</evidence>
<feature type="domain" description="DUF7825" evidence="3">
    <location>
        <begin position="640"/>
        <end position="795"/>
    </location>
</feature>
<reference evidence="4 5" key="1">
    <citation type="submission" date="2018-08" db="EMBL/GenBank/DDBJ databases">
        <title>Comamonas testosteroni strain SWCO2.</title>
        <authorList>
            <person name="Jiang N."/>
            <person name="Zhang X.Z."/>
        </authorList>
    </citation>
    <scope>NUCLEOTIDE SEQUENCE [LARGE SCALE GENOMIC DNA]</scope>
    <source>
        <strain evidence="4 5">SWCO2</strain>
    </source>
</reference>
<evidence type="ECO:0000259" key="2">
    <source>
        <dbReference type="Pfam" id="PF20103"/>
    </source>
</evidence>
<proteinExistence type="predicted"/>
<dbReference type="OrthoDB" id="3268451at2"/>
<feature type="domain" description="DUF6493" evidence="2">
    <location>
        <begin position="204"/>
        <end position="314"/>
    </location>
</feature>
<evidence type="ECO:0000313" key="4">
    <source>
        <dbReference type="EMBL" id="RGE46924.1"/>
    </source>
</evidence>
<dbReference type="Proteomes" id="UP000261948">
    <property type="component" value="Unassembled WGS sequence"/>
</dbReference>
<organism evidence="4 5">
    <name type="scientific">Comamonas testosteroni</name>
    <name type="common">Pseudomonas testosteroni</name>
    <dbReference type="NCBI Taxonomy" id="285"/>
    <lineage>
        <taxon>Bacteria</taxon>
        <taxon>Pseudomonadati</taxon>
        <taxon>Pseudomonadota</taxon>
        <taxon>Betaproteobacteria</taxon>
        <taxon>Burkholderiales</taxon>
        <taxon>Comamonadaceae</taxon>
        <taxon>Comamonas</taxon>
    </lineage>
</organism>
<feature type="compositionally biased region" description="Polar residues" evidence="1">
    <location>
        <begin position="362"/>
        <end position="378"/>
    </location>
</feature>
<dbReference type="InterPro" id="IPR045472">
    <property type="entry name" value="DUF6493"/>
</dbReference>